<evidence type="ECO:0000256" key="1">
    <source>
        <dbReference type="ARBA" id="ARBA00022741"/>
    </source>
</evidence>
<accession>A0A2D1U603</accession>
<dbReference type="InterPro" id="IPR002078">
    <property type="entry name" value="Sigma_54_int"/>
</dbReference>
<dbReference type="SUPFAM" id="SSF46689">
    <property type="entry name" value="Homeodomain-like"/>
    <property type="match status" value="1"/>
</dbReference>
<keyword evidence="3" id="KW-0805">Transcription regulation</keyword>
<dbReference type="PROSITE" id="PS00675">
    <property type="entry name" value="SIGMA54_INTERACT_1"/>
    <property type="match status" value="1"/>
</dbReference>
<evidence type="ECO:0000313" key="9">
    <source>
        <dbReference type="Proteomes" id="UP000223749"/>
    </source>
</evidence>
<feature type="modified residue" description="4-aspartylphosphate" evidence="5">
    <location>
        <position position="53"/>
    </location>
</feature>
<keyword evidence="1" id="KW-0547">Nucleotide-binding</keyword>
<proteinExistence type="predicted"/>
<evidence type="ECO:0000259" key="7">
    <source>
        <dbReference type="PROSITE" id="PS50110"/>
    </source>
</evidence>
<dbReference type="GO" id="GO:0043565">
    <property type="term" value="F:sequence-specific DNA binding"/>
    <property type="evidence" value="ECO:0007669"/>
    <property type="project" value="InterPro"/>
</dbReference>
<dbReference type="CDD" id="cd00009">
    <property type="entry name" value="AAA"/>
    <property type="match status" value="1"/>
</dbReference>
<keyword evidence="5" id="KW-0597">Phosphoprotein</keyword>
<dbReference type="RefSeq" id="WP_099438955.1">
    <property type="nucleotide sequence ID" value="NZ_CP024091.1"/>
</dbReference>
<dbReference type="Pfam" id="PF02954">
    <property type="entry name" value="HTH_8"/>
    <property type="match status" value="1"/>
</dbReference>
<dbReference type="PRINTS" id="PR01590">
    <property type="entry name" value="HTHFIS"/>
</dbReference>
<keyword evidence="4" id="KW-0804">Transcription</keyword>
<dbReference type="InterPro" id="IPR009057">
    <property type="entry name" value="Homeodomain-like_sf"/>
</dbReference>
<dbReference type="AlphaFoldDB" id="A0A2D1U603"/>
<dbReference type="EMBL" id="CP024091">
    <property type="protein sequence ID" value="ATP57025.1"/>
    <property type="molecule type" value="Genomic_DNA"/>
</dbReference>
<evidence type="ECO:0000259" key="6">
    <source>
        <dbReference type="PROSITE" id="PS50045"/>
    </source>
</evidence>
<dbReference type="InterPro" id="IPR025943">
    <property type="entry name" value="Sigma_54_int_dom_ATP-bd_2"/>
</dbReference>
<evidence type="ECO:0000313" key="8">
    <source>
        <dbReference type="EMBL" id="ATP57025.1"/>
    </source>
</evidence>
<dbReference type="SUPFAM" id="SSF52540">
    <property type="entry name" value="P-loop containing nucleoside triphosphate hydrolases"/>
    <property type="match status" value="1"/>
</dbReference>
<dbReference type="PROSITE" id="PS00676">
    <property type="entry name" value="SIGMA54_INTERACT_2"/>
    <property type="match status" value="1"/>
</dbReference>
<keyword evidence="9" id="KW-1185">Reference proteome</keyword>
<dbReference type="PANTHER" id="PTHR32071">
    <property type="entry name" value="TRANSCRIPTIONAL REGULATORY PROTEIN"/>
    <property type="match status" value="1"/>
</dbReference>
<dbReference type="InterPro" id="IPR003593">
    <property type="entry name" value="AAA+_ATPase"/>
</dbReference>
<sequence length="449" mass="50498">MQKTVLIIDDEKKICSLLARIIELEGFKVYQANTGKEGLKILAAQDVYVVISDVKLPDINGVELVKEIKKIKPYAEVINLTAFGTIQDGVMAMRNGAFDYITKGDDNDKIIPLVYKAMDKARLQFRISELENKVARKYDFASILGQSKVIKEAISLSEKVAGTDTTVLLLGETGTGKEVFAQAIHYESLRKMKPFVAVNCSGFNHELLESELFGHKAGAFTGAIKDKKGLLEEANEGTIFLDEIGEMNLDLQAKLLRVLENQTFIKVGDTQTSKINVRIIAATNRDLKTEAENGKFRLDLYYRLSVFSIELPSLSQRKSDILLIAKHYLKEFANKVNKQELVMADDFSELLLKHSWKGNIRELKNVIERVVILAEGNTVAASLLPYEFHNLGEATEQTDPMKMEIVEKQHIIKVLKYTRGNKTETARLLGIGLTTLYRKIEELKITTHL</sequence>
<dbReference type="InterPro" id="IPR011006">
    <property type="entry name" value="CheY-like_superfamily"/>
</dbReference>
<feature type="domain" description="Sigma-54 factor interaction" evidence="6">
    <location>
        <begin position="143"/>
        <end position="372"/>
    </location>
</feature>
<gene>
    <name evidence="8" type="ORF">CPT03_11310</name>
</gene>
<dbReference type="SMART" id="SM00448">
    <property type="entry name" value="REC"/>
    <property type="match status" value="1"/>
</dbReference>
<feature type="domain" description="Response regulatory" evidence="7">
    <location>
        <begin position="4"/>
        <end position="118"/>
    </location>
</feature>
<dbReference type="Gene3D" id="3.40.50.300">
    <property type="entry name" value="P-loop containing nucleotide triphosphate hydrolases"/>
    <property type="match status" value="1"/>
</dbReference>
<evidence type="ECO:0000256" key="3">
    <source>
        <dbReference type="ARBA" id="ARBA00023015"/>
    </source>
</evidence>
<name>A0A2D1U603_9SPHI</name>
<evidence type="ECO:0000256" key="2">
    <source>
        <dbReference type="ARBA" id="ARBA00022840"/>
    </source>
</evidence>
<protein>
    <submittedName>
        <fullName evidence="8">Sigma-54-dependent Fis family transcriptional regulator</fullName>
    </submittedName>
</protein>
<dbReference type="FunFam" id="3.40.50.300:FF:000006">
    <property type="entry name" value="DNA-binding transcriptional regulator NtrC"/>
    <property type="match status" value="1"/>
</dbReference>
<dbReference type="Gene3D" id="1.10.8.60">
    <property type="match status" value="1"/>
</dbReference>
<dbReference type="GO" id="GO:0000160">
    <property type="term" value="P:phosphorelay signal transduction system"/>
    <property type="evidence" value="ECO:0007669"/>
    <property type="project" value="InterPro"/>
</dbReference>
<dbReference type="InterPro" id="IPR058031">
    <property type="entry name" value="AAA_lid_NorR"/>
</dbReference>
<dbReference type="GO" id="GO:0006355">
    <property type="term" value="P:regulation of DNA-templated transcription"/>
    <property type="evidence" value="ECO:0007669"/>
    <property type="project" value="InterPro"/>
</dbReference>
<dbReference type="Pfam" id="PF25601">
    <property type="entry name" value="AAA_lid_14"/>
    <property type="match status" value="1"/>
</dbReference>
<dbReference type="PROSITE" id="PS50110">
    <property type="entry name" value="RESPONSE_REGULATORY"/>
    <property type="match status" value="1"/>
</dbReference>
<evidence type="ECO:0000256" key="4">
    <source>
        <dbReference type="ARBA" id="ARBA00023163"/>
    </source>
</evidence>
<dbReference type="GO" id="GO:0005524">
    <property type="term" value="F:ATP binding"/>
    <property type="evidence" value="ECO:0007669"/>
    <property type="project" value="UniProtKB-KW"/>
</dbReference>
<keyword evidence="2" id="KW-0067">ATP-binding</keyword>
<dbReference type="Gene3D" id="3.40.50.2300">
    <property type="match status" value="1"/>
</dbReference>
<reference evidence="8 9" key="1">
    <citation type="submission" date="2017-10" db="EMBL/GenBank/DDBJ databases">
        <title>Whole genome of Pedobacter ginsengisoli T01R-27 isolated from tomato rhizosphere.</title>
        <authorList>
            <person name="Weon H.-Y."/>
            <person name="Lee S.A."/>
            <person name="Sang M.K."/>
            <person name="Song J."/>
        </authorList>
    </citation>
    <scope>NUCLEOTIDE SEQUENCE [LARGE SCALE GENOMIC DNA]</scope>
    <source>
        <strain evidence="8 9">T01R-27</strain>
    </source>
</reference>
<dbReference type="SUPFAM" id="SSF52172">
    <property type="entry name" value="CheY-like"/>
    <property type="match status" value="1"/>
</dbReference>
<dbReference type="InterPro" id="IPR001789">
    <property type="entry name" value="Sig_transdc_resp-reg_receiver"/>
</dbReference>
<dbReference type="PANTHER" id="PTHR32071:SF121">
    <property type="entry name" value="SIGMA L-DEPENDENT TRANSCRIPTIONAL REGULATOR YQIR-RELATED"/>
    <property type="match status" value="1"/>
</dbReference>
<evidence type="ECO:0000256" key="5">
    <source>
        <dbReference type="PROSITE-ProRule" id="PRU00169"/>
    </source>
</evidence>
<dbReference type="InterPro" id="IPR025662">
    <property type="entry name" value="Sigma_54_int_dom_ATP-bd_1"/>
</dbReference>
<dbReference type="Proteomes" id="UP000223749">
    <property type="component" value="Chromosome"/>
</dbReference>
<dbReference type="SMART" id="SM00382">
    <property type="entry name" value="AAA"/>
    <property type="match status" value="1"/>
</dbReference>
<dbReference type="Pfam" id="PF00072">
    <property type="entry name" value="Response_reg"/>
    <property type="match status" value="1"/>
</dbReference>
<dbReference type="Pfam" id="PF00158">
    <property type="entry name" value="Sigma54_activat"/>
    <property type="match status" value="1"/>
</dbReference>
<dbReference type="OrthoDB" id="9767722at2"/>
<dbReference type="Gene3D" id="1.10.10.60">
    <property type="entry name" value="Homeodomain-like"/>
    <property type="match status" value="1"/>
</dbReference>
<dbReference type="InterPro" id="IPR002197">
    <property type="entry name" value="HTH_Fis"/>
</dbReference>
<dbReference type="InterPro" id="IPR027417">
    <property type="entry name" value="P-loop_NTPase"/>
</dbReference>
<organism evidence="8 9">
    <name type="scientific">Pedobacter ginsengisoli</name>
    <dbReference type="NCBI Taxonomy" id="363852"/>
    <lineage>
        <taxon>Bacteria</taxon>
        <taxon>Pseudomonadati</taxon>
        <taxon>Bacteroidota</taxon>
        <taxon>Sphingobacteriia</taxon>
        <taxon>Sphingobacteriales</taxon>
        <taxon>Sphingobacteriaceae</taxon>
        <taxon>Pedobacter</taxon>
    </lineage>
</organism>
<dbReference type="PROSITE" id="PS50045">
    <property type="entry name" value="SIGMA54_INTERACT_4"/>
    <property type="match status" value="1"/>
</dbReference>
<dbReference type="KEGG" id="pgs:CPT03_11310"/>